<reference evidence="4 5" key="1">
    <citation type="submission" date="2024-02" db="EMBL/GenBank/DDBJ databases">
        <title>First draft genome assembly of two strains of Seiridium cardinale.</title>
        <authorList>
            <person name="Emiliani G."/>
            <person name="Scali E."/>
        </authorList>
    </citation>
    <scope>NUCLEOTIDE SEQUENCE [LARGE SCALE GENOMIC DNA]</scope>
    <source>
        <strain evidence="4 5">BM-138-000479</strain>
    </source>
</reference>
<keyword evidence="2" id="KW-0812">Transmembrane</keyword>
<protein>
    <submittedName>
        <fullName evidence="4">Frag1/DRAM/Sfk1 family protein</fullName>
    </submittedName>
</protein>
<sequence>MARIVWPRIFRNVDALHHLWVFPLVAGGIWFITLSILLIRWFAIGQPRYPGQVNPDVPFISDIAAFTFKPVFVTGCTITGVAFAGTMFAVHHVRYSPNFYGLTDDAQWRQVTSFVALVAGLAAAFNLFFLSVYDTVDAHARHRYLLMGTFGGLGLSSLLTAVVWWDQVWGPPRWAGLRRWCLFNTFLVVSQAGIGITFVTFMYTGRYRISGFLEWTLTYLGCFWLLSFIGYTKFREGEDPKPPSEAERQPLLASEY</sequence>
<feature type="region of interest" description="Disordered" evidence="1">
    <location>
        <begin position="236"/>
        <end position="256"/>
    </location>
</feature>
<dbReference type="Proteomes" id="UP001465668">
    <property type="component" value="Unassembled WGS sequence"/>
</dbReference>
<evidence type="ECO:0000313" key="5">
    <source>
        <dbReference type="Proteomes" id="UP001465668"/>
    </source>
</evidence>
<gene>
    <name evidence="4" type="ORF">SCAR479_11033</name>
</gene>
<accession>A0ABR2XEV1</accession>
<keyword evidence="5" id="KW-1185">Reference proteome</keyword>
<proteinExistence type="predicted"/>
<comment type="caution">
    <text evidence="4">The sequence shown here is derived from an EMBL/GenBank/DDBJ whole genome shotgun (WGS) entry which is preliminary data.</text>
</comment>
<feature type="transmembrane region" description="Helical" evidence="2">
    <location>
        <begin position="71"/>
        <end position="91"/>
    </location>
</feature>
<dbReference type="InterPro" id="IPR019402">
    <property type="entry name" value="CWH43_N"/>
</dbReference>
<feature type="transmembrane region" description="Helical" evidence="2">
    <location>
        <begin position="20"/>
        <end position="43"/>
    </location>
</feature>
<keyword evidence="2" id="KW-0472">Membrane</keyword>
<dbReference type="EMBL" id="JARVKM010000063">
    <property type="protein sequence ID" value="KAK9772333.1"/>
    <property type="molecule type" value="Genomic_DNA"/>
</dbReference>
<feature type="transmembrane region" description="Helical" evidence="2">
    <location>
        <begin position="212"/>
        <end position="231"/>
    </location>
</feature>
<evidence type="ECO:0000256" key="2">
    <source>
        <dbReference type="SAM" id="Phobius"/>
    </source>
</evidence>
<feature type="transmembrane region" description="Helical" evidence="2">
    <location>
        <begin position="144"/>
        <end position="165"/>
    </location>
</feature>
<feature type="domain" description="CWH43-like N-terminal" evidence="3">
    <location>
        <begin position="19"/>
        <end position="229"/>
    </location>
</feature>
<dbReference type="Pfam" id="PF10277">
    <property type="entry name" value="Frag1"/>
    <property type="match status" value="1"/>
</dbReference>
<evidence type="ECO:0000313" key="4">
    <source>
        <dbReference type="EMBL" id="KAK9772333.1"/>
    </source>
</evidence>
<organism evidence="4 5">
    <name type="scientific">Seiridium cardinale</name>
    <dbReference type="NCBI Taxonomy" id="138064"/>
    <lineage>
        <taxon>Eukaryota</taxon>
        <taxon>Fungi</taxon>
        <taxon>Dikarya</taxon>
        <taxon>Ascomycota</taxon>
        <taxon>Pezizomycotina</taxon>
        <taxon>Sordariomycetes</taxon>
        <taxon>Xylariomycetidae</taxon>
        <taxon>Amphisphaeriales</taxon>
        <taxon>Sporocadaceae</taxon>
        <taxon>Seiridium</taxon>
    </lineage>
</organism>
<feature type="compositionally biased region" description="Basic and acidic residues" evidence="1">
    <location>
        <begin position="236"/>
        <end position="248"/>
    </location>
</feature>
<evidence type="ECO:0000256" key="1">
    <source>
        <dbReference type="SAM" id="MobiDB-lite"/>
    </source>
</evidence>
<feature type="transmembrane region" description="Helical" evidence="2">
    <location>
        <begin position="185"/>
        <end position="205"/>
    </location>
</feature>
<evidence type="ECO:0000259" key="3">
    <source>
        <dbReference type="Pfam" id="PF10277"/>
    </source>
</evidence>
<name>A0ABR2XEV1_9PEZI</name>
<feature type="transmembrane region" description="Helical" evidence="2">
    <location>
        <begin position="111"/>
        <end position="132"/>
    </location>
</feature>
<keyword evidence="2" id="KW-1133">Transmembrane helix</keyword>